<dbReference type="GO" id="GO:0003677">
    <property type="term" value="F:DNA binding"/>
    <property type="evidence" value="ECO:0007669"/>
    <property type="project" value="InterPro"/>
</dbReference>
<dbReference type="AlphaFoldDB" id="D7UW34"/>
<comment type="caution">
    <text evidence="2">The sequence shown here is derived from an EMBL/GenBank/DDBJ whole genome shotgun (WGS) entry which is preliminary data.</text>
</comment>
<dbReference type="InterPro" id="IPR036390">
    <property type="entry name" value="WH_DNA-bd_sf"/>
</dbReference>
<evidence type="ECO:0000259" key="1">
    <source>
        <dbReference type="Pfam" id="PF13545"/>
    </source>
</evidence>
<dbReference type="Gene3D" id="2.60.120.10">
    <property type="entry name" value="Jelly Rolls"/>
    <property type="match status" value="1"/>
</dbReference>
<organism evidence="2 3">
    <name type="scientific">Listeria grayi DSM 20601</name>
    <dbReference type="NCBI Taxonomy" id="525367"/>
    <lineage>
        <taxon>Bacteria</taxon>
        <taxon>Bacillati</taxon>
        <taxon>Bacillota</taxon>
        <taxon>Bacilli</taxon>
        <taxon>Bacillales</taxon>
        <taxon>Listeriaceae</taxon>
        <taxon>Listeria</taxon>
    </lineage>
</organism>
<dbReference type="SUPFAM" id="SSF46785">
    <property type="entry name" value="Winged helix' DNA-binding domain"/>
    <property type="match status" value="1"/>
</dbReference>
<sequence>MKMKNNKLKVYKNNQEICETGNFMIVEGMIVRHTSDQLINIIKEGEILFDDAEFLCPIFHYKAKGNVVLLEIGDTFILQSYEMLKKEAEQAVMKKIENKIKIMSLSAEERIKDFFIQVGEEIGIKEDSSCTIPAIFTQEEIAKYTFVTREYLNVILKRFCKVGLLEATRQKWIILFWEKWTEKEMVKNN</sequence>
<dbReference type="Pfam" id="PF13545">
    <property type="entry name" value="HTH_Crp_2"/>
    <property type="match status" value="1"/>
</dbReference>
<dbReference type="EMBL" id="ACCR02000003">
    <property type="protein sequence ID" value="EFI83988.1"/>
    <property type="molecule type" value="Genomic_DNA"/>
</dbReference>
<feature type="domain" description="HTH crp-type" evidence="1">
    <location>
        <begin position="110"/>
        <end position="175"/>
    </location>
</feature>
<dbReference type="HOGENOM" id="CLU_1432944_0_0_9"/>
<gene>
    <name evidence="2" type="ORF">HMPREF0556_10541</name>
</gene>
<reference evidence="2" key="1">
    <citation type="submission" date="2010-06" db="EMBL/GenBank/DDBJ databases">
        <authorList>
            <person name="Muzny D."/>
            <person name="Qin X."/>
            <person name="Buhay C."/>
            <person name="Dugan-Rocha S."/>
            <person name="Ding Y."/>
            <person name="Chen G."/>
            <person name="Hawes A."/>
            <person name="Holder M."/>
            <person name="Jhangiani S."/>
            <person name="Johnson A."/>
            <person name="Khan Z."/>
            <person name="Li Z."/>
            <person name="Liu W."/>
            <person name="Liu X."/>
            <person name="Perez L."/>
            <person name="Shen H."/>
            <person name="Wang Q."/>
            <person name="Watt J."/>
            <person name="Xi L."/>
            <person name="Xin Y."/>
            <person name="Zhou J."/>
            <person name="Deng J."/>
            <person name="Jiang H."/>
            <person name="Liu Y."/>
            <person name="Qu J."/>
            <person name="Song X.-Z."/>
            <person name="Zhang L."/>
            <person name="Villasana D."/>
            <person name="Johnson A."/>
            <person name="Liu J."/>
            <person name="Liyanage D."/>
            <person name="Lorensuhewa L."/>
            <person name="Robinson T."/>
            <person name="Song A."/>
            <person name="Song B.-B."/>
            <person name="Dinh H."/>
            <person name="Thornton R."/>
            <person name="Coyle M."/>
            <person name="Francisco L."/>
            <person name="Jackson L."/>
            <person name="Javaid M."/>
            <person name="Korchina V."/>
            <person name="Kovar C."/>
            <person name="Mata R."/>
            <person name="Mathew T."/>
            <person name="Ngo R."/>
            <person name="Nguyen L."/>
            <person name="Nguyen N."/>
            <person name="Okwuonu G."/>
            <person name="Ongeri F."/>
            <person name="Pham C."/>
            <person name="Simmons D."/>
            <person name="Wilczek-Boney K."/>
            <person name="Hale W."/>
            <person name="Jakkamsetti A."/>
            <person name="Pham P."/>
            <person name="Ruth R."/>
            <person name="San Lucas F."/>
            <person name="Warren J."/>
            <person name="Zhang J."/>
            <person name="Zhao Z."/>
            <person name="Zhou C."/>
            <person name="Zhu D."/>
            <person name="Lee S."/>
            <person name="Bess C."/>
            <person name="Blankenburg K."/>
            <person name="Forbes L."/>
            <person name="Fu Q."/>
            <person name="Gubbala S."/>
            <person name="Hirani K."/>
            <person name="Jayaseelan J.C."/>
            <person name="Lara F."/>
            <person name="Munidasa M."/>
            <person name="Palculict T."/>
            <person name="Patil S."/>
            <person name="Pu L.-L."/>
            <person name="Saada N."/>
            <person name="Tang L."/>
            <person name="Weissenberger G."/>
            <person name="Zhu Y."/>
            <person name="Hemphill L."/>
            <person name="Shang Y."/>
            <person name="Youmans B."/>
            <person name="Ayvaz T."/>
            <person name="Ross M."/>
            <person name="Santibanez J."/>
            <person name="Aqrawi P."/>
            <person name="Gross S."/>
            <person name="Joshi V."/>
            <person name="Fowler G."/>
            <person name="Nazareth L."/>
            <person name="Reid J."/>
            <person name="Worley K."/>
            <person name="Petrosino J."/>
            <person name="Highlander S."/>
            <person name="Gibbs R."/>
        </authorList>
    </citation>
    <scope>NUCLEOTIDE SEQUENCE [LARGE SCALE GENOMIC DNA]</scope>
    <source>
        <strain evidence="2">DSM 20601</strain>
    </source>
</reference>
<dbReference type="STRING" id="525367.HMPREF0556_10541"/>
<name>D7UW34_LISGR</name>
<evidence type="ECO:0000313" key="3">
    <source>
        <dbReference type="Proteomes" id="UP000010119"/>
    </source>
</evidence>
<keyword evidence="3" id="KW-1185">Reference proteome</keyword>
<dbReference type="InterPro" id="IPR014710">
    <property type="entry name" value="RmlC-like_jellyroll"/>
</dbReference>
<dbReference type="Proteomes" id="UP000010119">
    <property type="component" value="Unassembled WGS sequence"/>
</dbReference>
<dbReference type="eggNOG" id="ENOG5032MC4">
    <property type="taxonomic scope" value="Bacteria"/>
</dbReference>
<evidence type="ECO:0000313" key="2">
    <source>
        <dbReference type="EMBL" id="EFI83988.1"/>
    </source>
</evidence>
<accession>D7UW34</accession>
<dbReference type="InterPro" id="IPR012318">
    <property type="entry name" value="HTH_CRP"/>
</dbReference>
<dbReference type="GO" id="GO:0006355">
    <property type="term" value="P:regulation of DNA-templated transcription"/>
    <property type="evidence" value="ECO:0007669"/>
    <property type="project" value="InterPro"/>
</dbReference>
<proteinExistence type="predicted"/>
<protein>
    <recommendedName>
        <fullName evidence="1">HTH crp-type domain-containing protein</fullName>
    </recommendedName>
</protein>